<dbReference type="SMART" id="SM01289">
    <property type="entry name" value="PYRIN"/>
    <property type="match status" value="1"/>
</dbReference>
<dbReference type="Pfam" id="PF17776">
    <property type="entry name" value="NLRC4_HD2"/>
    <property type="match status" value="1"/>
</dbReference>
<dbReference type="InterPro" id="IPR001870">
    <property type="entry name" value="B30.2/SPRY"/>
</dbReference>
<feature type="domain" description="Pyrin" evidence="8">
    <location>
        <begin position="1"/>
        <end position="83"/>
    </location>
</feature>
<proteinExistence type="predicted"/>
<name>A0AAW2AU35_CULAL</name>
<sequence>MTSEHLLDTLDALDSEKLKRFKWHLKQDAHVSAADLESADAIDTVDLMMACCGPERAVKITLSILRKMRQNHLAEELENETKEILRLQKFLENHKTNMKKKAEHIFEGKKENKAHLKDIYTELFITEGDIEDVNQEHEILKIDDAFKNKKTQGKPIKCNDMFRLLRENSEKNIVLTKGIAGIGKTVSVYKFILDWAEGKDNQDIHCVFLLPFREINMLKNREVNLNEFLQVFYPELKELEKSKLYAKRNLFIFDGLDESRHPINFKSGILASFEERSSVDVLFTNLVKGTLLPSALVWVTSRPAAANQIHPQYVGLFTEVRGFSDEQKEEYFRKRIKDETQASRIISHIKTSRSLYIMCHIPVFCWITAKVLQNILIKNNAENISTTLTEMYIHFLLIQMNMKNQKYDEQEERRRTKLLHSNREMILKLAKLAFEQLKRESIVFYEKDLEECGIDVDVVTEFTGMLAEIFMLEDGLHETKVFCFVHLSVQEFLAAVHVFLCYLNKNMQELQFFFDKPKENITLQELLQKAVDKAMKSQRGHLDLFLRFLMGISLKSSQNLLQGLITHTEDTTESITKTTEYIKRVQDGHFISDEASVNLFYCLLELKDYSLYEEIQRYLSSDAHPGRELSSSMCTVLTYVLLMSEKVLDEFNPKMFTSSSNYTRLVSAVGHCRKALFNGCDLSDRHCESLSKALQSSNSHLREMDLSNNLLKDSGIRILSTGLRSSHCQLNILRLQCCNLTGQSCESLSSVLKSSNSVLRELDLSNNDLQDSGVKLLSDGLASPNCQLEILRFSTCNLTAQSCESLSSVLQSSNSCLRELDLTNNDLHDSGVKLLSDGLNSQNCQLEILRLSGCMVTEEGCGYVSSALSSNPTYLRELDLSYNYPGDSGVKLLSDTLNDPNYRLDKLNVDHGGEFRITAGPRKYACFFTLDPSTANTELFLSEGNRKVTRVQEDRLYIHHAVRYSGTRVLCRESVCGRCYWEIELSGSVYISVSYKSISRKGRGNECVFGSNDQSWSLFCSIFGYSFRHNKIVTELPVKIETELLLESITRRIGVYVDHSAGTLSFYSVSGDTMSLIHTVQTTFTQPLYPGFEVFPQSSVKLC</sequence>
<dbReference type="AlphaFoldDB" id="A0AAW2AU35"/>
<dbReference type="InterPro" id="IPR027417">
    <property type="entry name" value="P-loop_NTPase"/>
</dbReference>
<keyword evidence="3" id="KW-0433">Leucine-rich repeat</keyword>
<comment type="subcellular location">
    <subcellularLocation>
        <location evidence="1">Cytoplasm</location>
    </subcellularLocation>
</comment>
<dbReference type="FunFam" id="3.80.10.10:FF:000538">
    <property type="entry name" value="Si:ch211-127b6.2"/>
    <property type="match status" value="1"/>
</dbReference>
<dbReference type="GO" id="GO:0005737">
    <property type="term" value="C:cytoplasm"/>
    <property type="evidence" value="ECO:0007669"/>
    <property type="project" value="UniProtKB-SubCell"/>
</dbReference>
<dbReference type="InterPro" id="IPR006574">
    <property type="entry name" value="PRY"/>
</dbReference>
<dbReference type="CDD" id="cd08321">
    <property type="entry name" value="Pyrin_ASC-like"/>
    <property type="match status" value="1"/>
</dbReference>
<organism evidence="10 11">
    <name type="scientific">Culter alburnus</name>
    <name type="common">Topmouth culter</name>
    <dbReference type="NCBI Taxonomy" id="194366"/>
    <lineage>
        <taxon>Eukaryota</taxon>
        <taxon>Metazoa</taxon>
        <taxon>Chordata</taxon>
        <taxon>Craniata</taxon>
        <taxon>Vertebrata</taxon>
        <taxon>Euteleostomi</taxon>
        <taxon>Actinopterygii</taxon>
        <taxon>Neopterygii</taxon>
        <taxon>Teleostei</taxon>
        <taxon>Ostariophysi</taxon>
        <taxon>Cypriniformes</taxon>
        <taxon>Xenocyprididae</taxon>
        <taxon>Xenocypridinae</taxon>
        <taxon>Culter</taxon>
    </lineage>
</organism>
<evidence type="ECO:0000256" key="1">
    <source>
        <dbReference type="ARBA" id="ARBA00004496"/>
    </source>
</evidence>
<dbReference type="Gene3D" id="3.40.50.300">
    <property type="entry name" value="P-loop containing nucleotide triphosphate hydrolases"/>
    <property type="match status" value="1"/>
</dbReference>
<dbReference type="CDD" id="cd16040">
    <property type="entry name" value="SPRY_PRY_SNTX"/>
    <property type="match status" value="1"/>
</dbReference>
<dbReference type="Pfam" id="PF17779">
    <property type="entry name" value="WHD_NOD2"/>
    <property type="match status" value="1"/>
</dbReference>
<accession>A0AAW2AU35</accession>
<dbReference type="InterPro" id="IPR007111">
    <property type="entry name" value="NACHT_NTPase"/>
</dbReference>
<protein>
    <submittedName>
        <fullName evidence="10">Uncharacterized protein</fullName>
    </submittedName>
</protein>
<dbReference type="FunFam" id="3.80.10.10:FF:000100">
    <property type="entry name" value="Si:dkey-11n14.1"/>
    <property type="match status" value="1"/>
</dbReference>
<dbReference type="InterPro" id="IPR041267">
    <property type="entry name" value="NLRP_HD2"/>
</dbReference>
<dbReference type="GO" id="GO:0005524">
    <property type="term" value="F:ATP binding"/>
    <property type="evidence" value="ECO:0007669"/>
    <property type="project" value="UniProtKB-KW"/>
</dbReference>
<evidence type="ECO:0000256" key="2">
    <source>
        <dbReference type="ARBA" id="ARBA00022490"/>
    </source>
</evidence>
<dbReference type="InterPro" id="IPR029495">
    <property type="entry name" value="NACHT-assoc"/>
</dbReference>
<dbReference type="InterPro" id="IPR003877">
    <property type="entry name" value="SPRY_dom"/>
</dbReference>
<dbReference type="InterPro" id="IPR004020">
    <property type="entry name" value="DAPIN"/>
</dbReference>
<keyword evidence="6" id="KW-0067">ATP-binding</keyword>
<dbReference type="Pfam" id="PF02758">
    <property type="entry name" value="PYRIN"/>
    <property type="match status" value="1"/>
</dbReference>
<dbReference type="Gene3D" id="2.60.120.920">
    <property type="match status" value="1"/>
</dbReference>
<keyword evidence="11" id="KW-1185">Reference proteome</keyword>
<keyword evidence="4" id="KW-0677">Repeat</keyword>
<comment type="caution">
    <text evidence="10">The sequence shown here is derived from an EMBL/GenBank/DDBJ whole genome shotgun (WGS) entry which is preliminary data.</text>
</comment>
<dbReference type="PROSITE" id="PS50188">
    <property type="entry name" value="B302_SPRY"/>
    <property type="match status" value="1"/>
</dbReference>
<gene>
    <name evidence="10" type="ORF">ABG768_021838</name>
</gene>
<dbReference type="Pfam" id="PF00622">
    <property type="entry name" value="SPRY"/>
    <property type="match status" value="1"/>
</dbReference>
<evidence type="ECO:0000313" key="10">
    <source>
        <dbReference type="EMBL" id="KAK9976633.1"/>
    </source>
</evidence>
<dbReference type="InterPro" id="IPR051261">
    <property type="entry name" value="NLR"/>
</dbReference>
<dbReference type="Pfam" id="PF13516">
    <property type="entry name" value="LRR_6"/>
    <property type="match status" value="3"/>
</dbReference>
<dbReference type="EMBL" id="JAWDJR010000004">
    <property type="protein sequence ID" value="KAK9976633.1"/>
    <property type="molecule type" value="Genomic_DNA"/>
</dbReference>
<dbReference type="Proteomes" id="UP001479290">
    <property type="component" value="Unassembled WGS sequence"/>
</dbReference>
<dbReference type="SUPFAM" id="SSF52047">
    <property type="entry name" value="RNI-like"/>
    <property type="match status" value="1"/>
</dbReference>
<dbReference type="PROSITE" id="PS50837">
    <property type="entry name" value="NACHT"/>
    <property type="match status" value="1"/>
</dbReference>
<feature type="domain" description="B30.2/SPRY" evidence="7">
    <location>
        <begin position="905"/>
        <end position="1103"/>
    </location>
</feature>
<dbReference type="Gene3D" id="1.10.533.10">
    <property type="entry name" value="Death Domain, Fas"/>
    <property type="match status" value="1"/>
</dbReference>
<feature type="domain" description="NACHT" evidence="9">
    <location>
        <begin position="172"/>
        <end position="305"/>
    </location>
</feature>
<evidence type="ECO:0000313" key="11">
    <source>
        <dbReference type="Proteomes" id="UP001479290"/>
    </source>
</evidence>
<dbReference type="Gene3D" id="3.80.10.10">
    <property type="entry name" value="Ribonuclease Inhibitor"/>
    <property type="match status" value="1"/>
</dbReference>
<evidence type="ECO:0000259" key="9">
    <source>
        <dbReference type="PROSITE" id="PS50837"/>
    </source>
</evidence>
<evidence type="ECO:0000259" key="8">
    <source>
        <dbReference type="PROSITE" id="PS50824"/>
    </source>
</evidence>
<dbReference type="InterPro" id="IPR013320">
    <property type="entry name" value="ConA-like_dom_sf"/>
</dbReference>
<dbReference type="SUPFAM" id="SSF47986">
    <property type="entry name" value="DEATH domain"/>
    <property type="match status" value="1"/>
</dbReference>
<dbReference type="InterPro" id="IPR011029">
    <property type="entry name" value="DEATH-like_dom_sf"/>
</dbReference>
<dbReference type="Pfam" id="PF14484">
    <property type="entry name" value="FISNA"/>
    <property type="match status" value="1"/>
</dbReference>
<dbReference type="SMART" id="SM00449">
    <property type="entry name" value="SPRY"/>
    <property type="match status" value="1"/>
</dbReference>
<evidence type="ECO:0000256" key="5">
    <source>
        <dbReference type="ARBA" id="ARBA00022741"/>
    </source>
</evidence>
<evidence type="ECO:0000256" key="3">
    <source>
        <dbReference type="ARBA" id="ARBA00022614"/>
    </source>
</evidence>
<evidence type="ECO:0000256" key="4">
    <source>
        <dbReference type="ARBA" id="ARBA00022737"/>
    </source>
</evidence>
<dbReference type="InterPro" id="IPR003879">
    <property type="entry name" value="Butyrophylin_SPRY"/>
</dbReference>
<dbReference type="SUPFAM" id="SSF49899">
    <property type="entry name" value="Concanavalin A-like lectins/glucanases"/>
    <property type="match status" value="1"/>
</dbReference>
<evidence type="ECO:0000259" key="7">
    <source>
        <dbReference type="PROSITE" id="PS50188"/>
    </source>
</evidence>
<keyword evidence="2" id="KW-0963">Cytoplasm</keyword>
<dbReference type="InterPro" id="IPR032675">
    <property type="entry name" value="LRR_dom_sf"/>
</dbReference>
<dbReference type="Pfam" id="PF13765">
    <property type="entry name" value="PRY"/>
    <property type="match status" value="1"/>
</dbReference>
<keyword evidence="5" id="KW-0547">Nucleotide-binding</keyword>
<dbReference type="FunFam" id="3.40.50.300:FF:000210">
    <property type="entry name" value="Si:dkey-16p6.1"/>
    <property type="match status" value="1"/>
</dbReference>
<dbReference type="SMART" id="SM00368">
    <property type="entry name" value="LRR_RI"/>
    <property type="match status" value="7"/>
</dbReference>
<dbReference type="Pfam" id="PF05729">
    <property type="entry name" value="NACHT"/>
    <property type="match status" value="1"/>
</dbReference>
<dbReference type="InterPro" id="IPR041075">
    <property type="entry name" value="NOD1/2_WH"/>
</dbReference>
<evidence type="ECO:0000256" key="6">
    <source>
        <dbReference type="ARBA" id="ARBA00022840"/>
    </source>
</evidence>
<reference evidence="10 11" key="1">
    <citation type="submission" date="2024-05" db="EMBL/GenBank/DDBJ databases">
        <title>A high-quality chromosomal-level genome assembly of Topmouth culter (Culter alburnus).</title>
        <authorList>
            <person name="Zhao H."/>
        </authorList>
    </citation>
    <scope>NUCLEOTIDE SEQUENCE [LARGE SCALE GENOMIC DNA]</scope>
    <source>
        <strain evidence="10">CATC2023</strain>
        <tissue evidence="10">Muscle</tissue>
    </source>
</reference>
<dbReference type="PRINTS" id="PR01407">
    <property type="entry name" value="BUTYPHLNCDUF"/>
</dbReference>
<dbReference type="PROSITE" id="PS50824">
    <property type="entry name" value="DAPIN"/>
    <property type="match status" value="1"/>
</dbReference>
<dbReference type="InterPro" id="IPR001611">
    <property type="entry name" value="Leu-rich_rpt"/>
</dbReference>
<dbReference type="PANTHER" id="PTHR24106">
    <property type="entry name" value="NACHT, LRR AND CARD DOMAINS-CONTAINING"/>
    <property type="match status" value="1"/>
</dbReference>
<dbReference type="SMART" id="SM01288">
    <property type="entry name" value="FISNA"/>
    <property type="match status" value="1"/>
</dbReference>
<dbReference type="InterPro" id="IPR043136">
    <property type="entry name" value="B30.2/SPRY_sf"/>
</dbReference>